<dbReference type="AlphaFoldDB" id="A0A1E1K9E6"/>
<evidence type="ECO:0000256" key="2">
    <source>
        <dbReference type="SAM" id="SignalP"/>
    </source>
</evidence>
<feature type="compositionally biased region" description="Low complexity" evidence="1">
    <location>
        <begin position="125"/>
        <end position="167"/>
    </location>
</feature>
<evidence type="ECO:0000256" key="1">
    <source>
        <dbReference type="SAM" id="MobiDB-lite"/>
    </source>
</evidence>
<accession>A0A1E1K9E6</accession>
<protein>
    <recommendedName>
        <fullName evidence="5">Infection structure specific protein</fullName>
    </recommendedName>
</protein>
<dbReference type="OrthoDB" id="5419608at2759"/>
<gene>
    <name evidence="3" type="ORF">RAG0_03608</name>
</gene>
<feature type="chain" id="PRO_5009445786" description="Infection structure specific protein" evidence="2">
    <location>
        <begin position="18"/>
        <end position="196"/>
    </location>
</feature>
<evidence type="ECO:0000313" key="4">
    <source>
        <dbReference type="Proteomes" id="UP000178912"/>
    </source>
</evidence>
<feature type="region of interest" description="Disordered" evidence="1">
    <location>
        <begin position="123"/>
        <end position="167"/>
    </location>
</feature>
<name>A0A1E1K9E6_9HELO</name>
<organism evidence="3 4">
    <name type="scientific">Rhynchosporium agropyri</name>
    <dbReference type="NCBI Taxonomy" id="914238"/>
    <lineage>
        <taxon>Eukaryota</taxon>
        <taxon>Fungi</taxon>
        <taxon>Dikarya</taxon>
        <taxon>Ascomycota</taxon>
        <taxon>Pezizomycotina</taxon>
        <taxon>Leotiomycetes</taxon>
        <taxon>Helotiales</taxon>
        <taxon>Ploettnerulaceae</taxon>
        <taxon>Rhynchosporium</taxon>
    </lineage>
</organism>
<keyword evidence="4" id="KW-1185">Reference proteome</keyword>
<evidence type="ECO:0000313" key="3">
    <source>
        <dbReference type="EMBL" id="CZS93234.1"/>
    </source>
</evidence>
<reference evidence="4" key="1">
    <citation type="submission" date="2016-03" db="EMBL/GenBank/DDBJ databases">
        <authorList>
            <person name="Guldener U."/>
        </authorList>
    </citation>
    <scope>NUCLEOTIDE SEQUENCE [LARGE SCALE GENOMIC DNA]</scope>
    <source>
        <strain evidence="4">04CH-RAC-A.6.1</strain>
    </source>
</reference>
<feature type="signal peptide" evidence="2">
    <location>
        <begin position="1"/>
        <end position="17"/>
    </location>
</feature>
<dbReference type="EMBL" id="FJUX01000015">
    <property type="protein sequence ID" value="CZS93234.1"/>
    <property type="molecule type" value="Genomic_DNA"/>
</dbReference>
<proteinExistence type="predicted"/>
<keyword evidence="2" id="KW-0732">Signal</keyword>
<sequence length="196" mass="19472">MFAKSLLLASFAVMALADPIPAPQISPEDLSSLLDDATSALNLFSGLPTLPASIQDILATAVPESELTKTDLRCIATATPSWYSDLPNNAKSAISSYETAIASWYSENSSNLSLGTNVPAPCPAPTAGGSSPTTTASKKGASTTSSSRTGSVFPSSSGLTGAVSTTGSSTAAAPRATAMIASIAGLAGILGVMAAL</sequence>
<dbReference type="Proteomes" id="UP000178912">
    <property type="component" value="Unassembled WGS sequence"/>
</dbReference>
<evidence type="ECO:0008006" key="5">
    <source>
        <dbReference type="Google" id="ProtNLM"/>
    </source>
</evidence>